<evidence type="ECO:0000313" key="2">
    <source>
        <dbReference type="EMBL" id="WWD83158.1"/>
    </source>
</evidence>
<keyword evidence="1" id="KW-0472">Membrane</keyword>
<protein>
    <submittedName>
        <fullName evidence="2">Uncharacterized protein</fullName>
    </submittedName>
</protein>
<dbReference type="Proteomes" id="UP001348492">
    <property type="component" value="Chromosome"/>
</dbReference>
<feature type="transmembrane region" description="Helical" evidence="1">
    <location>
        <begin position="38"/>
        <end position="56"/>
    </location>
</feature>
<evidence type="ECO:0000313" key="3">
    <source>
        <dbReference type="Proteomes" id="UP001348492"/>
    </source>
</evidence>
<evidence type="ECO:0000256" key="1">
    <source>
        <dbReference type="SAM" id="Phobius"/>
    </source>
</evidence>
<dbReference type="RefSeq" id="WP_018590289.1">
    <property type="nucleotide sequence ID" value="NZ_CP117523.1"/>
</dbReference>
<accession>A0ABZ2EUG2</accession>
<proteinExistence type="predicted"/>
<reference evidence="2 3" key="1">
    <citation type="journal article" date="2023" name="PLoS ONE">
        <title>Genome-based metabolic and phylogenomic analysis of three Terrisporobacter species.</title>
        <authorList>
            <person name="Boer T."/>
            <person name="Bengelsdorf F.R."/>
            <person name="Bomeke M."/>
            <person name="Daniel R."/>
            <person name="Poehlein A."/>
        </authorList>
    </citation>
    <scope>NUCLEOTIDE SEQUENCE [LARGE SCALE GENOMIC DNA]</scope>
    <source>
        <strain evidence="2 3">DSM 1288</strain>
    </source>
</reference>
<gene>
    <name evidence="2" type="ORF">TEGL_15640</name>
</gene>
<organism evidence="2 3">
    <name type="scientific">Terrisporobacter glycolicus ATCC 14880 = DSM 1288</name>
    <dbReference type="NCBI Taxonomy" id="1121315"/>
    <lineage>
        <taxon>Bacteria</taxon>
        <taxon>Bacillati</taxon>
        <taxon>Bacillota</taxon>
        <taxon>Clostridia</taxon>
        <taxon>Peptostreptococcales</taxon>
        <taxon>Peptostreptococcaceae</taxon>
        <taxon>Terrisporobacter</taxon>
    </lineage>
</organism>
<keyword evidence="3" id="KW-1185">Reference proteome</keyword>
<dbReference type="EMBL" id="CP117523">
    <property type="protein sequence ID" value="WWD83158.1"/>
    <property type="molecule type" value="Genomic_DNA"/>
</dbReference>
<sequence>MKNVDGIEEQLGDISSSIDDISTAIDEFSQDYSDSGSLAGIGLIIIIVLICINNNIKKLTQAIRDKK</sequence>
<keyword evidence="1" id="KW-0812">Transmembrane</keyword>
<keyword evidence="1" id="KW-1133">Transmembrane helix</keyword>
<name>A0ABZ2EUG2_9FIRM</name>